<proteinExistence type="predicted"/>
<comment type="caution">
    <text evidence="1">The sequence shown here is derived from an EMBL/GenBank/DDBJ whole genome shotgun (WGS) entry which is preliminary data.</text>
</comment>
<evidence type="ECO:0000313" key="1">
    <source>
        <dbReference type="EMBL" id="OWK32022.1"/>
    </source>
</evidence>
<dbReference type="RefSeq" id="WP_088331313.1">
    <property type="nucleotide sequence ID" value="NZ_NBBJ01000001.1"/>
</dbReference>
<dbReference type="AlphaFoldDB" id="A0A245ZQJ7"/>
<dbReference type="OrthoDB" id="9842907at2"/>
<evidence type="ECO:0008006" key="3">
    <source>
        <dbReference type="Google" id="ProtNLM"/>
    </source>
</evidence>
<sequence>MAKFSEINRPLSLIDTYRGEAKLLRAKRNRALRHHLTNEDRANLRVLDGLDPGLITFIASDNRARFCFARNLSRGFRRVWRSANDLQVLHVTIINENFETSDERTEIRLAELTKQARHILDATGGSWIGGVDFAVFANRTYPAGGRVISPHVHATVWGCDILQHAQHVADGYNKRLHTGVAGVEAVKVQLVRATWPDIERVLTYPYRPPARTKTVYYNPRTGLTNIHESEKADRYVRYLRMMQLLSLIEQDRLCFAGGQGTVIRRQALQEAHTMLEQRTSATNRASQMEWIEDFWAELLPRCELRRFAAPQITLR</sequence>
<protein>
    <recommendedName>
        <fullName evidence="3">Replication protein</fullName>
    </recommendedName>
</protein>
<accession>A0A245ZQJ7</accession>
<gene>
    <name evidence="1" type="ORF">SPMU_03430</name>
</gene>
<reference evidence="1 2" key="1">
    <citation type="submission" date="2017-03" db="EMBL/GenBank/DDBJ databases">
        <title>Genome sequence of Sphingomonas mucosissima DSM 17494.</title>
        <authorList>
            <person name="Poehlein A."/>
            <person name="Wuebbeler J.H."/>
            <person name="Steinbuechel A."/>
            <person name="Daniel R."/>
        </authorList>
    </citation>
    <scope>NUCLEOTIDE SEQUENCE [LARGE SCALE GENOMIC DNA]</scope>
    <source>
        <strain evidence="1 2">DSM 17494</strain>
    </source>
</reference>
<dbReference type="EMBL" id="NBBJ01000001">
    <property type="protein sequence ID" value="OWK32022.1"/>
    <property type="molecule type" value="Genomic_DNA"/>
</dbReference>
<dbReference type="Proteomes" id="UP000197783">
    <property type="component" value="Unassembled WGS sequence"/>
</dbReference>
<organism evidence="1 2">
    <name type="scientific">Sphingomonas mucosissima</name>
    <dbReference type="NCBI Taxonomy" id="370959"/>
    <lineage>
        <taxon>Bacteria</taxon>
        <taxon>Pseudomonadati</taxon>
        <taxon>Pseudomonadota</taxon>
        <taxon>Alphaproteobacteria</taxon>
        <taxon>Sphingomonadales</taxon>
        <taxon>Sphingomonadaceae</taxon>
        <taxon>Sphingomonas</taxon>
    </lineage>
</organism>
<evidence type="ECO:0000313" key="2">
    <source>
        <dbReference type="Proteomes" id="UP000197783"/>
    </source>
</evidence>
<name>A0A245ZQJ7_9SPHN</name>
<keyword evidence="2" id="KW-1185">Reference proteome</keyword>